<dbReference type="Pfam" id="PF03401">
    <property type="entry name" value="TctC"/>
    <property type="match status" value="1"/>
</dbReference>
<dbReference type="Proteomes" id="UP000223527">
    <property type="component" value="Unassembled WGS sequence"/>
</dbReference>
<gene>
    <name evidence="3" type="ORF">CR162_08315</name>
</gene>
<dbReference type="PANTHER" id="PTHR42928:SF5">
    <property type="entry name" value="BLR1237 PROTEIN"/>
    <property type="match status" value="1"/>
</dbReference>
<proteinExistence type="inferred from homology"/>
<evidence type="ECO:0000256" key="1">
    <source>
        <dbReference type="ARBA" id="ARBA00006987"/>
    </source>
</evidence>
<comment type="similarity">
    <text evidence="1">Belongs to the UPF0065 (bug) family.</text>
</comment>
<keyword evidence="2" id="KW-0732">Signal</keyword>
<sequence>MQRRTLLAAAPAALLTPRLARAATWPEREITVIVQYGPGGSTDVSTRAIAAEAEKILGVPVQVVNRPGGQGTVGPQQVAAARPDGYTLGTTGLAGLAIAPHMLDVPYTSDSFTFLPAFARYLYGIAVRAESPHKTIEELIAAAREKRTTFGATGAPNNIGMFELGRKVGARFQFVPFGSGAEAVTAALGGHVEAVIQNPPEMLPALQSGRLRLLASASAGRWKEYPDVPTLRERGHDVVVDSMIGFIAPKGVPEERRAVLNRAFLEAARKPALAEILGRFGMVPTLMPADEFERTVRAAHDRFGPELREAGLARKR</sequence>
<dbReference type="PANTHER" id="PTHR42928">
    <property type="entry name" value="TRICARBOXYLATE-BINDING PROTEIN"/>
    <property type="match status" value="1"/>
</dbReference>
<dbReference type="InterPro" id="IPR005064">
    <property type="entry name" value="BUG"/>
</dbReference>
<dbReference type="PIRSF" id="PIRSF017082">
    <property type="entry name" value="YflP"/>
    <property type="match status" value="1"/>
</dbReference>
<dbReference type="AlphaFoldDB" id="A0A2C7AAQ2"/>
<dbReference type="EMBL" id="PDNU01000010">
    <property type="protein sequence ID" value="PHK95480.1"/>
    <property type="molecule type" value="Genomic_DNA"/>
</dbReference>
<organism evidence="3 4">
    <name type="scientific">Teichococcus rhizosphaerae</name>
    <dbReference type="NCBI Taxonomy" id="1335062"/>
    <lineage>
        <taxon>Bacteria</taxon>
        <taxon>Pseudomonadati</taxon>
        <taxon>Pseudomonadota</taxon>
        <taxon>Alphaproteobacteria</taxon>
        <taxon>Acetobacterales</taxon>
        <taxon>Roseomonadaceae</taxon>
        <taxon>Roseomonas</taxon>
    </lineage>
</organism>
<reference evidence="3 4" key="1">
    <citation type="submission" date="2017-10" db="EMBL/GenBank/DDBJ databases">
        <authorList>
            <person name="Banno H."/>
            <person name="Chua N.-H."/>
        </authorList>
    </citation>
    <scope>NUCLEOTIDE SEQUENCE [LARGE SCALE GENOMIC DNA]</scope>
    <source>
        <strain evidence="3 4">YW11</strain>
    </source>
</reference>
<feature type="chain" id="PRO_5012271056" evidence="2">
    <location>
        <begin position="23"/>
        <end position="316"/>
    </location>
</feature>
<accession>A0A2C7AAQ2</accession>
<dbReference type="SUPFAM" id="SSF53850">
    <property type="entry name" value="Periplasmic binding protein-like II"/>
    <property type="match status" value="1"/>
</dbReference>
<feature type="signal peptide" evidence="2">
    <location>
        <begin position="1"/>
        <end position="22"/>
    </location>
</feature>
<name>A0A2C7AAQ2_9PROT</name>
<keyword evidence="4" id="KW-1185">Reference proteome</keyword>
<evidence type="ECO:0000313" key="3">
    <source>
        <dbReference type="EMBL" id="PHK95480.1"/>
    </source>
</evidence>
<comment type="caution">
    <text evidence="3">The sequence shown here is derived from an EMBL/GenBank/DDBJ whole genome shotgun (WGS) entry which is preliminary data.</text>
</comment>
<protein>
    <submittedName>
        <fullName evidence="3">ABC transporter substrate-binding protein</fullName>
    </submittedName>
</protein>
<dbReference type="CDD" id="cd07012">
    <property type="entry name" value="PBP2_Bug_TTT"/>
    <property type="match status" value="1"/>
</dbReference>
<dbReference type="Gene3D" id="3.40.190.10">
    <property type="entry name" value="Periplasmic binding protein-like II"/>
    <property type="match status" value="1"/>
</dbReference>
<evidence type="ECO:0000313" key="4">
    <source>
        <dbReference type="Proteomes" id="UP000223527"/>
    </source>
</evidence>
<dbReference type="Gene3D" id="3.40.190.150">
    <property type="entry name" value="Bordetella uptake gene, domain 1"/>
    <property type="match status" value="1"/>
</dbReference>
<dbReference type="InterPro" id="IPR042100">
    <property type="entry name" value="Bug_dom1"/>
</dbReference>
<dbReference type="RefSeq" id="WP_099095076.1">
    <property type="nucleotide sequence ID" value="NZ_PDNU01000010.1"/>
</dbReference>
<evidence type="ECO:0000256" key="2">
    <source>
        <dbReference type="SAM" id="SignalP"/>
    </source>
</evidence>
<dbReference type="OrthoDB" id="8970543at2"/>